<sequence>MKTLSSKDLSYFKVKLEEMERELIYEISNRISKYKKEKSSEELENISNSLNDEVLMEEQRKSQKMLKEVQLALIRMQNGVYGICPKTKKTISLKRLIANPTAICNIEAPQKPEKNFTYPRYFNNI</sequence>
<dbReference type="Proteomes" id="UP000325155">
    <property type="component" value="Chromosome"/>
</dbReference>
<dbReference type="PROSITE" id="PS51128">
    <property type="entry name" value="ZF_DKSA_2"/>
    <property type="match status" value="1"/>
</dbReference>
<comment type="caution">
    <text evidence="1">Lacks conserved residue(s) required for the propagation of feature annotation.</text>
</comment>
<dbReference type="AlphaFoldDB" id="A0A5C0UDW0"/>
<gene>
    <name evidence="2" type="ORF">FZC35_00575</name>
</gene>
<reference evidence="2 3" key="1">
    <citation type="submission" date="2019-08" db="EMBL/GenBank/DDBJ databases">
        <title>Highly reduced genomes of protist endosymbionts show evolutionary convergence.</title>
        <authorList>
            <person name="George E."/>
            <person name="Husnik F."/>
            <person name="Tashyreva D."/>
            <person name="Prokopchuk G."/>
            <person name="Horak A."/>
            <person name="Kwong W.K."/>
            <person name="Lukes J."/>
            <person name="Keeling P.J."/>
        </authorList>
    </citation>
    <scope>NUCLEOTIDE SEQUENCE [LARGE SCALE GENOMIC DNA]</scope>
    <source>
        <strain evidence="2">1605</strain>
    </source>
</reference>
<dbReference type="OrthoDB" id="9803742at2"/>
<dbReference type="EMBL" id="CP043315">
    <property type="protein sequence ID" value="QEK37880.1"/>
    <property type="molecule type" value="Genomic_DNA"/>
</dbReference>
<evidence type="ECO:0000256" key="1">
    <source>
        <dbReference type="PROSITE-ProRule" id="PRU00510"/>
    </source>
</evidence>
<evidence type="ECO:0000313" key="3">
    <source>
        <dbReference type="Proteomes" id="UP000325155"/>
    </source>
</evidence>
<dbReference type="SUPFAM" id="SSF109635">
    <property type="entry name" value="DnaK suppressor protein DksA, alpha-hairpin domain"/>
    <property type="match status" value="1"/>
</dbReference>
<dbReference type="PANTHER" id="PTHR33823">
    <property type="entry name" value="RNA POLYMERASE-BINDING TRANSCRIPTION FACTOR DKSA-RELATED"/>
    <property type="match status" value="1"/>
</dbReference>
<dbReference type="KEGG" id="cip:FZC35_00575"/>
<organism evidence="2 3">
    <name type="scientific">Candidatus Cytomitobacter indipagum</name>
    <dbReference type="NCBI Taxonomy" id="2601575"/>
    <lineage>
        <taxon>Bacteria</taxon>
        <taxon>Pseudomonadati</taxon>
        <taxon>Pseudomonadota</taxon>
        <taxon>Alphaproteobacteria</taxon>
        <taxon>Holosporales</taxon>
        <taxon>Holosporaceae</taxon>
        <taxon>Candidatus Cytomitobacter</taxon>
    </lineage>
</organism>
<dbReference type="Gene3D" id="1.20.120.910">
    <property type="entry name" value="DksA, coiled-coil domain"/>
    <property type="match status" value="1"/>
</dbReference>
<keyword evidence="3" id="KW-1185">Reference proteome</keyword>
<accession>A0A5C0UDW0</accession>
<dbReference type="InterPro" id="IPR037187">
    <property type="entry name" value="DnaK_N"/>
</dbReference>
<protein>
    <submittedName>
        <fullName evidence="2">TraR/DksA family transcriptional regulator</fullName>
    </submittedName>
</protein>
<name>A0A5C0UDW0_9PROT</name>
<dbReference type="RefSeq" id="WP_148980727.1">
    <property type="nucleotide sequence ID" value="NZ_CP043315.1"/>
</dbReference>
<proteinExistence type="predicted"/>
<evidence type="ECO:0000313" key="2">
    <source>
        <dbReference type="EMBL" id="QEK37880.1"/>
    </source>
</evidence>